<feature type="domain" description="Acyl-CoA dehydrogenase/oxidase N-terminal" evidence="9">
    <location>
        <begin position="7"/>
        <end position="117"/>
    </location>
</feature>
<dbReference type="GO" id="GO:0003995">
    <property type="term" value="F:acyl-CoA dehydrogenase activity"/>
    <property type="evidence" value="ECO:0007669"/>
    <property type="project" value="InterPro"/>
</dbReference>
<evidence type="ECO:0000259" key="8">
    <source>
        <dbReference type="Pfam" id="PF02770"/>
    </source>
</evidence>
<dbReference type="InterPro" id="IPR046373">
    <property type="entry name" value="Acyl-CoA_Oxase/DH_mid-dom_sf"/>
</dbReference>
<sequence>MSGLLSEQNLMWRQRAREVAEKYVRPNAAKYDKAQEYPWDIKDAIAKAGLLGVWIPKEYGGSGGGVLDLCICVEELSRACGGVGVLYAVNALGTFPLLVGGTEEQKHRWLTPIAKGEKLISFGLSEKFAGSDAASLRATAEKQGDHYVLNGEKKWNTNGGAAEIYTVFCVTDPASKSRRTSALMLEKGMPGFRIGKVEDKMGIRCVPVVEIHFDNCRVPEKNLLGETPGMGFKHAMATLDKARPGVAAQAVGLAQGALEYAMVYAGHREQFGAPISSFQMIQAMLADMATKVEAARNLVYVAAMAVDTGAPNVSKLSAMCKLFATDVAMEVTTNAVQIFGGYGYMRDYPIEKYMRDAKITQIYEGTNQVQRMVVARALVKEALSLKYLLDYIPKEIQQGVNDPETLERLAGEQASIVNAE</sequence>
<comment type="cofactor">
    <cofactor evidence="1 6">
        <name>FAD</name>
        <dbReference type="ChEBI" id="CHEBI:57692"/>
    </cofactor>
</comment>
<dbReference type="InterPro" id="IPR009100">
    <property type="entry name" value="AcylCoA_DH/oxidase_NM_dom_sf"/>
</dbReference>
<dbReference type="SUPFAM" id="SSF56645">
    <property type="entry name" value="Acyl-CoA dehydrogenase NM domain-like"/>
    <property type="match status" value="1"/>
</dbReference>
<evidence type="ECO:0000256" key="2">
    <source>
        <dbReference type="ARBA" id="ARBA00009347"/>
    </source>
</evidence>
<dbReference type="Proteomes" id="UP000317691">
    <property type="component" value="Unassembled WGS sequence"/>
</dbReference>
<comment type="caution">
    <text evidence="10">The sequence shown here is derived from an EMBL/GenBank/DDBJ whole genome shotgun (WGS) entry which is preliminary data.</text>
</comment>
<evidence type="ECO:0000256" key="3">
    <source>
        <dbReference type="ARBA" id="ARBA00022630"/>
    </source>
</evidence>
<evidence type="ECO:0000256" key="4">
    <source>
        <dbReference type="ARBA" id="ARBA00022827"/>
    </source>
</evidence>
<evidence type="ECO:0000256" key="1">
    <source>
        <dbReference type="ARBA" id="ARBA00001974"/>
    </source>
</evidence>
<dbReference type="InterPro" id="IPR006091">
    <property type="entry name" value="Acyl-CoA_Oxase/DH_mid-dom"/>
</dbReference>
<dbReference type="AlphaFoldDB" id="A0A538TQJ5"/>
<dbReference type="PANTHER" id="PTHR43884">
    <property type="entry name" value="ACYL-COA DEHYDROGENASE"/>
    <property type="match status" value="1"/>
</dbReference>
<dbReference type="Pfam" id="PF02770">
    <property type="entry name" value="Acyl-CoA_dh_M"/>
    <property type="match status" value="1"/>
</dbReference>
<keyword evidence="3 6" id="KW-0285">Flavoprotein</keyword>
<dbReference type="FunFam" id="2.40.110.10:FF:000001">
    <property type="entry name" value="Acyl-CoA dehydrogenase, mitochondrial"/>
    <property type="match status" value="1"/>
</dbReference>
<evidence type="ECO:0000259" key="9">
    <source>
        <dbReference type="Pfam" id="PF02771"/>
    </source>
</evidence>
<evidence type="ECO:0000256" key="5">
    <source>
        <dbReference type="ARBA" id="ARBA00023002"/>
    </source>
</evidence>
<dbReference type="PIRSF" id="PIRSF016578">
    <property type="entry name" value="HsaA"/>
    <property type="match status" value="1"/>
</dbReference>
<dbReference type="FunFam" id="1.10.540.10:FF:000002">
    <property type="entry name" value="Acyl-CoA dehydrogenase FadE19"/>
    <property type="match status" value="1"/>
</dbReference>
<organism evidence="10 11">
    <name type="scientific">Eiseniibacteriota bacterium</name>
    <dbReference type="NCBI Taxonomy" id="2212470"/>
    <lineage>
        <taxon>Bacteria</taxon>
        <taxon>Candidatus Eiseniibacteriota</taxon>
    </lineage>
</organism>
<dbReference type="Pfam" id="PF02771">
    <property type="entry name" value="Acyl-CoA_dh_N"/>
    <property type="match status" value="1"/>
</dbReference>
<feature type="domain" description="Acyl-CoA dehydrogenase/oxidase C-terminal" evidence="7">
    <location>
        <begin position="229"/>
        <end position="378"/>
    </location>
</feature>
<dbReference type="FunFam" id="1.20.140.10:FF:000004">
    <property type="entry name" value="Acyl-CoA dehydrogenase FadE25"/>
    <property type="match status" value="1"/>
</dbReference>
<comment type="similarity">
    <text evidence="2 6">Belongs to the acyl-CoA dehydrogenase family.</text>
</comment>
<dbReference type="Gene3D" id="2.40.110.10">
    <property type="entry name" value="Butyryl-CoA Dehydrogenase, subunit A, domain 2"/>
    <property type="match status" value="1"/>
</dbReference>
<dbReference type="PROSITE" id="PS00072">
    <property type="entry name" value="ACYL_COA_DH_1"/>
    <property type="match status" value="1"/>
</dbReference>
<dbReference type="GO" id="GO:0050660">
    <property type="term" value="F:flavin adenine dinucleotide binding"/>
    <property type="evidence" value="ECO:0007669"/>
    <property type="project" value="InterPro"/>
</dbReference>
<dbReference type="Pfam" id="PF00441">
    <property type="entry name" value="Acyl-CoA_dh_1"/>
    <property type="match status" value="1"/>
</dbReference>
<dbReference type="Gene3D" id="1.10.540.10">
    <property type="entry name" value="Acyl-CoA dehydrogenase/oxidase, N-terminal domain"/>
    <property type="match status" value="1"/>
</dbReference>
<dbReference type="SUPFAM" id="SSF47203">
    <property type="entry name" value="Acyl-CoA dehydrogenase C-terminal domain-like"/>
    <property type="match status" value="1"/>
</dbReference>
<feature type="domain" description="Acyl-CoA oxidase/dehydrogenase middle" evidence="8">
    <location>
        <begin position="121"/>
        <end position="216"/>
    </location>
</feature>
<dbReference type="InterPro" id="IPR036250">
    <property type="entry name" value="AcylCo_DH-like_C"/>
</dbReference>
<evidence type="ECO:0000313" key="11">
    <source>
        <dbReference type="Proteomes" id="UP000317691"/>
    </source>
</evidence>
<gene>
    <name evidence="10" type="ORF">E6K79_03290</name>
</gene>
<dbReference type="EMBL" id="VBOZ01000010">
    <property type="protein sequence ID" value="TMQ65906.1"/>
    <property type="molecule type" value="Genomic_DNA"/>
</dbReference>
<dbReference type="Gene3D" id="1.20.140.10">
    <property type="entry name" value="Butyryl-CoA Dehydrogenase, subunit A, domain 3"/>
    <property type="match status" value="1"/>
</dbReference>
<dbReference type="InterPro" id="IPR013786">
    <property type="entry name" value="AcylCoA_DH/ox_N"/>
</dbReference>
<evidence type="ECO:0000313" key="10">
    <source>
        <dbReference type="EMBL" id="TMQ65906.1"/>
    </source>
</evidence>
<reference evidence="10 11" key="1">
    <citation type="journal article" date="2019" name="Nat. Microbiol.">
        <title>Mediterranean grassland soil C-N compound turnover is dependent on rainfall and depth, and is mediated by genomically divergent microorganisms.</title>
        <authorList>
            <person name="Diamond S."/>
            <person name="Andeer P.F."/>
            <person name="Li Z."/>
            <person name="Crits-Christoph A."/>
            <person name="Burstein D."/>
            <person name="Anantharaman K."/>
            <person name="Lane K.R."/>
            <person name="Thomas B.C."/>
            <person name="Pan C."/>
            <person name="Northen T.R."/>
            <person name="Banfield J.F."/>
        </authorList>
    </citation>
    <scope>NUCLEOTIDE SEQUENCE [LARGE SCALE GENOMIC DNA]</scope>
    <source>
        <strain evidence="10">WS_9</strain>
    </source>
</reference>
<keyword evidence="5 6" id="KW-0560">Oxidoreductase</keyword>
<evidence type="ECO:0000256" key="6">
    <source>
        <dbReference type="RuleBase" id="RU362125"/>
    </source>
</evidence>
<name>A0A538TQJ5_UNCEI</name>
<keyword evidence="4 6" id="KW-0274">FAD</keyword>
<dbReference type="PANTHER" id="PTHR43884:SF12">
    <property type="entry name" value="ISOVALERYL-COA DEHYDROGENASE, MITOCHONDRIAL-RELATED"/>
    <property type="match status" value="1"/>
</dbReference>
<dbReference type="InterPro" id="IPR006089">
    <property type="entry name" value="Acyl-CoA_DH_CS"/>
</dbReference>
<protein>
    <submittedName>
        <fullName evidence="10">Acyl-CoA dehydrogenase</fullName>
    </submittedName>
</protein>
<dbReference type="InterPro" id="IPR037069">
    <property type="entry name" value="AcylCoA_DH/ox_N_sf"/>
</dbReference>
<accession>A0A538TQJ5</accession>
<evidence type="ECO:0000259" key="7">
    <source>
        <dbReference type="Pfam" id="PF00441"/>
    </source>
</evidence>
<dbReference type="PROSITE" id="PS00073">
    <property type="entry name" value="ACYL_COA_DH_2"/>
    <property type="match status" value="1"/>
</dbReference>
<proteinExistence type="inferred from homology"/>
<dbReference type="InterPro" id="IPR009075">
    <property type="entry name" value="AcylCo_DH/oxidase_C"/>
</dbReference>